<dbReference type="Proteomes" id="UP000230184">
    <property type="component" value="Unassembled WGS sequence"/>
</dbReference>
<evidence type="ECO:0000313" key="1">
    <source>
        <dbReference type="EMBL" id="PIU36570.1"/>
    </source>
</evidence>
<comment type="caution">
    <text evidence="1">The sequence shown here is derived from an EMBL/GenBank/DDBJ whole genome shotgun (WGS) entry which is preliminary data.</text>
</comment>
<feature type="non-terminal residue" evidence="1">
    <location>
        <position position="134"/>
    </location>
</feature>
<dbReference type="InterPro" id="IPR012337">
    <property type="entry name" value="RNaseH-like_sf"/>
</dbReference>
<protein>
    <submittedName>
        <fullName evidence="1">Transposase</fullName>
    </submittedName>
</protein>
<dbReference type="EMBL" id="PEWY01000150">
    <property type="protein sequence ID" value="PIU36570.1"/>
    <property type="molecule type" value="Genomic_DNA"/>
</dbReference>
<dbReference type="AlphaFoldDB" id="A0A2M6YSR6"/>
<evidence type="ECO:0000313" key="2">
    <source>
        <dbReference type="Proteomes" id="UP000230184"/>
    </source>
</evidence>
<name>A0A2M6YSR6_9BACT</name>
<gene>
    <name evidence="1" type="ORF">COT02_05390</name>
</gene>
<dbReference type="SUPFAM" id="SSF53098">
    <property type="entry name" value="Ribonuclease H-like"/>
    <property type="match status" value="1"/>
</dbReference>
<organism evidence="1 2">
    <name type="scientific">Candidatus Roizmanbacteria bacterium CG07_land_8_20_14_0_80_34_15</name>
    <dbReference type="NCBI Taxonomy" id="1974849"/>
    <lineage>
        <taxon>Bacteria</taxon>
        <taxon>Candidatus Roizmaniibacteriota</taxon>
    </lineage>
</organism>
<sequence length="134" mass="15724">MEKQIKKAKILLQNPSKISKRNKFLKTTGKSKTEINKELIEKTKMLLGIKGYYTNLDNIDNIDSKTVIKLYHNLWNVEKAFRMAKSDLKTRPIYHRKEKTIKAHILICFMALSVGEYIEIKSKLSLQRVLKIMK</sequence>
<accession>A0A2M6YSR6</accession>
<proteinExistence type="predicted"/>
<reference evidence="2" key="1">
    <citation type="submission" date="2017-09" db="EMBL/GenBank/DDBJ databases">
        <title>Depth-based differentiation of microbial function through sediment-hosted aquifers and enrichment of novel symbionts in the deep terrestrial subsurface.</title>
        <authorList>
            <person name="Probst A.J."/>
            <person name="Ladd B."/>
            <person name="Jarett J.K."/>
            <person name="Geller-Mcgrath D.E."/>
            <person name="Sieber C.M.K."/>
            <person name="Emerson J.B."/>
            <person name="Anantharaman K."/>
            <person name="Thomas B.C."/>
            <person name="Malmstrom R."/>
            <person name="Stieglmeier M."/>
            <person name="Klingl A."/>
            <person name="Woyke T."/>
            <person name="Ryan C.M."/>
            <person name="Banfield J.F."/>
        </authorList>
    </citation>
    <scope>NUCLEOTIDE SEQUENCE [LARGE SCALE GENOMIC DNA]</scope>
</reference>